<name>K0SER6_THAOC</name>
<comment type="caution">
    <text evidence="2">The sequence shown here is derived from an EMBL/GenBank/DDBJ whole genome shotgun (WGS) entry which is preliminary data.</text>
</comment>
<keyword evidence="3" id="KW-1185">Reference proteome</keyword>
<accession>K0SER6</accession>
<gene>
    <name evidence="2" type="ORF">THAOC_15483</name>
</gene>
<feature type="region of interest" description="Disordered" evidence="1">
    <location>
        <begin position="23"/>
        <end position="42"/>
    </location>
</feature>
<proteinExistence type="predicted"/>
<dbReference type="AlphaFoldDB" id="K0SER6"/>
<evidence type="ECO:0000256" key="1">
    <source>
        <dbReference type="SAM" id="MobiDB-lite"/>
    </source>
</evidence>
<feature type="region of interest" description="Disordered" evidence="1">
    <location>
        <begin position="108"/>
        <end position="129"/>
    </location>
</feature>
<evidence type="ECO:0000313" key="2">
    <source>
        <dbReference type="EMBL" id="EJK63840.1"/>
    </source>
</evidence>
<protein>
    <submittedName>
        <fullName evidence="2">Uncharacterized protein</fullName>
    </submittedName>
</protein>
<evidence type="ECO:0000313" key="3">
    <source>
        <dbReference type="Proteomes" id="UP000266841"/>
    </source>
</evidence>
<reference evidence="2 3" key="1">
    <citation type="journal article" date="2012" name="Genome Biol.">
        <title>Genome and low-iron response of an oceanic diatom adapted to chronic iron limitation.</title>
        <authorList>
            <person name="Lommer M."/>
            <person name="Specht M."/>
            <person name="Roy A.S."/>
            <person name="Kraemer L."/>
            <person name="Andreson R."/>
            <person name="Gutowska M.A."/>
            <person name="Wolf J."/>
            <person name="Bergner S.V."/>
            <person name="Schilhabel M.B."/>
            <person name="Klostermeier U.C."/>
            <person name="Beiko R.G."/>
            <person name="Rosenstiel P."/>
            <person name="Hippler M."/>
            <person name="Laroche J."/>
        </authorList>
    </citation>
    <scope>NUCLEOTIDE SEQUENCE [LARGE SCALE GENOMIC DNA]</scope>
    <source>
        <strain evidence="2 3">CCMP1005</strain>
    </source>
</reference>
<feature type="compositionally biased region" description="Polar residues" evidence="1">
    <location>
        <begin position="24"/>
        <end position="35"/>
    </location>
</feature>
<organism evidence="2 3">
    <name type="scientific">Thalassiosira oceanica</name>
    <name type="common">Marine diatom</name>
    <dbReference type="NCBI Taxonomy" id="159749"/>
    <lineage>
        <taxon>Eukaryota</taxon>
        <taxon>Sar</taxon>
        <taxon>Stramenopiles</taxon>
        <taxon>Ochrophyta</taxon>
        <taxon>Bacillariophyta</taxon>
        <taxon>Coscinodiscophyceae</taxon>
        <taxon>Thalassiosirophycidae</taxon>
        <taxon>Thalassiosirales</taxon>
        <taxon>Thalassiosiraceae</taxon>
        <taxon>Thalassiosira</taxon>
    </lineage>
</organism>
<dbReference type="EMBL" id="AGNL01017966">
    <property type="protein sequence ID" value="EJK63840.1"/>
    <property type="molecule type" value="Genomic_DNA"/>
</dbReference>
<sequence length="150" mass="16350">MTTPTEADLVHKKRGGTTIEIAFANNNARDSSRPQTRLGGRRALVHLNGEDRESSPQAQAVSPKGYAVHDQHSFSIATGNSGTRLPQATPQYNARNERWGQINKDVDLGTAANEATPRPMPQGNLSPRNTQYACKQRTCQHLKSGDDLSS</sequence>
<dbReference type="Proteomes" id="UP000266841">
    <property type="component" value="Unassembled WGS sequence"/>
</dbReference>